<evidence type="ECO:0000313" key="2">
    <source>
        <dbReference type="EMBL" id="KAL3730057.1"/>
    </source>
</evidence>
<feature type="compositionally biased region" description="Polar residues" evidence="1">
    <location>
        <begin position="1"/>
        <end position="13"/>
    </location>
</feature>
<reference evidence="2 3" key="1">
    <citation type="submission" date="2024-11" db="EMBL/GenBank/DDBJ databases">
        <title>Chromosome-level genome assembly of Eucalyptus globulus Labill. provides insights into its genome evolution.</title>
        <authorList>
            <person name="Li X."/>
        </authorList>
    </citation>
    <scope>NUCLEOTIDE SEQUENCE [LARGE SCALE GENOMIC DNA]</scope>
    <source>
        <strain evidence="2">CL2024</strain>
        <tissue evidence="2">Fresh tender leaves</tissue>
    </source>
</reference>
<dbReference type="AlphaFoldDB" id="A0ABD3JXB6"/>
<keyword evidence="3" id="KW-1185">Reference proteome</keyword>
<evidence type="ECO:0000256" key="1">
    <source>
        <dbReference type="SAM" id="MobiDB-lite"/>
    </source>
</evidence>
<sequence>MQATHDPPHSSSKFAKIQGKTGEDSRDKVKTNVSRCEDEGQKRPKLEKPLLSELESGQKEEREQEDDGDDDDDNGGSNKSLTSRSPAWTRTARHS</sequence>
<evidence type="ECO:0000313" key="3">
    <source>
        <dbReference type="Proteomes" id="UP001634007"/>
    </source>
</evidence>
<protein>
    <submittedName>
        <fullName evidence="2">Uncharacterized protein</fullName>
    </submittedName>
</protein>
<accession>A0ABD3JXB6</accession>
<feature type="compositionally biased region" description="Polar residues" evidence="1">
    <location>
        <begin position="77"/>
        <end position="88"/>
    </location>
</feature>
<name>A0ABD3JXB6_EUCGL</name>
<organism evidence="2 3">
    <name type="scientific">Eucalyptus globulus</name>
    <name type="common">Tasmanian blue gum</name>
    <dbReference type="NCBI Taxonomy" id="34317"/>
    <lineage>
        <taxon>Eukaryota</taxon>
        <taxon>Viridiplantae</taxon>
        <taxon>Streptophyta</taxon>
        <taxon>Embryophyta</taxon>
        <taxon>Tracheophyta</taxon>
        <taxon>Spermatophyta</taxon>
        <taxon>Magnoliopsida</taxon>
        <taxon>eudicotyledons</taxon>
        <taxon>Gunneridae</taxon>
        <taxon>Pentapetalae</taxon>
        <taxon>rosids</taxon>
        <taxon>malvids</taxon>
        <taxon>Myrtales</taxon>
        <taxon>Myrtaceae</taxon>
        <taxon>Myrtoideae</taxon>
        <taxon>Eucalypteae</taxon>
        <taxon>Eucalyptus</taxon>
    </lineage>
</organism>
<dbReference type="Proteomes" id="UP001634007">
    <property type="component" value="Unassembled WGS sequence"/>
</dbReference>
<gene>
    <name evidence="2" type="ORF">ACJRO7_027113</name>
</gene>
<proteinExistence type="predicted"/>
<feature type="compositionally biased region" description="Acidic residues" evidence="1">
    <location>
        <begin position="63"/>
        <end position="74"/>
    </location>
</feature>
<dbReference type="EMBL" id="JBJKBG010000007">
    <property type="protein sequence ID" value="KAL3730057.1"/>
    <property type="molecule type" value="Genomic_DNA"/>
</dbReference>
<comment type="caution">
    <text evidence="2">The sequence shown here is derived from an EMBL/GenBank/DDBJ whole genome shotgun (WGS) entry which is preliminary data.</text>
</comment>
<feature type="compositionally biased region" description="Basic and acidic residues" evidence="1">
    <location>
        <begin position="21"/>
        <end position="62"/>
    </location>
</feature>
<feature type="region of interest" description="Disordered" evidence="1">
    <location>
        <begin position="1"/>
        <end position="95"/>
    </location>
</feature>